<dbReference type="InterPro" id="IPR029063">
    <property type="entry name" value="SAM-dependent_MTases_sf"/>
</dbReference>
<dbReference type="Proteomes" id="UP000013827">
    <property type="component" value="Unassembled WGS sequence"/>
</dbReference>
<keyword evidence="2" id="KW-1185">Reference proteome</keyword>
<proteinExistence type="predicted"/>
<organism evidence="1 2">
    <name type="scientific">Emiliania huxleyi (strain CCMP1516)</name>
    <dbReference type="NCBI Taxonomy" id="280463"/>
    <lineage>
        <taxon>Eukaryota</taxon>
        <taxon>Haptista</taxon>
        <taxon>Haptophyta</taxon>
        <taxon>Prymnesiophyceae</taxon>
        <taxon>Isochrysidales</taxon>
        <taxon>Noelaerhabdaceae</taxon>
        <taxon>Emiliania</taxon>
    </lineage>
</organism>
<dbReference type="KEGG" id="ehx:EMIHUDRAFT_219303"/>
<dbReference type="SUPFAM" id="SSF53335">
    <property type="entry name" value="S-adenosyl-L-methionine-dependent methyltransferases"/>
    <property type="match status" value="1"/>
</dbReference>
<dbReference type="HOGENOM" id="CLU_632298_0_0_1"/>
<dbReference type="EnsemblProtists" id="EOD06409">
    <property type="protein sequence ID" value="EOD06409"/>
    <property type="gene ID" value="EMIHUDRAFT_219303"/>
</dbReference>
<protein>
    <submittedName>
        <fullName evidence="1">Uncharacterized protein</fullName>
    </submittedName>
</protein>
<dbReference type="AlphaFoldDB" id="A0A0D3I574"/>
<dbReference type="Gene3D" id="3.40.50.150">
    <property type="entry name" value="Vaccinia Virus protein VP39"/>
    <property type="match status" value="1"/>
</dbReference>
<dbReference type="Pfam" id="PF13578">
    <property type="entry name" value="Methyltransf_24"/>
    <property type="match status" value="1"/>
</dbReference>
<sequence length="434" mass="48183">MMVAHRPTLLFVAKLSDNRNATASFWASELDRNNFGWQVVTGTCVGRPFKFGFHGSKVCYALAIAMDHSSATFKMNDWTVTVRGMRSVFRAEDYIAGPKNRLDISFTARGGAPSRDKPHGIIGQSYTTIGRVRNGKMDVYPWEGSVTTSAMAEGAIEGTAPDYEMASAHATCIGLKSETKMKWAILLMSLFGMARTAPNEIDGKPAVLEKCVSTIPGFFQGQGLYNAAVAELSRHPHDDALFLEIGAYLGQSTCYMSHLLDSLSVNVAFHVIDFWGSAPKGTIPKHNLLNGMTRAEASLAEWARENHRKSVMQFGKGDFQLTWAHFVQTFGKWDNIASVTRGSSKDVSIVARYSDKSVDFLYLDTAHDNTTITELELWWPKVRPGGQMCGDDYDRIPVKTSVKRYFSSAQVSLPVTKLPLRQWCVHRPMPDQNN</sequence>
<dbReference type="PaxDb" id="2903-EOD06409"/>
<dbReference type="RefSeq" id="XP_005758838.1">
    <property type="nucleotide sequence ID" value="XM_005758781.1"/>
</dbReference>
<accession>A0A0D3I574</accession>
<reference evidence="2" key="1">
    <citation type="journal article" date="2013" name="Nature">
        <title>Pan genome of the phytoplankton Emiliania underpins its global distribution.</title>
        <authorList>
            <person name="Read B.A."/>
            <person name="Kegel J."/>
            <person name="Klute M.J."/>
            <person name="Kuo A."/>
            <person name="Lefebvre S.C."/>
            <person name="Maumus F."/>
            <person name="Mayer C."/>
            <person name="Miller J."/>
            <person name="Monier A."/>
            <person name="Salamov A."/>
            <person name="Young J."/>
            <person name="Aguilar M."/>
            <person name="Claverie J.M."/>
            <person name="Frickenhaus S."/>
            <person name="Gonzalez K."/>
            <person name="Herman E.K."/>
            <person name="Lin Y.C."/>
            <person name="Napier J."/>
            <person name="Ogata H."/>
            <person name="Sarno A.F."/>
            <person name="Shmutz J."/>
            <person name="Schroeder D."/>
            <person name="de Vargas C."/>
            <person name="Verret F."/>
            <person name="von Dassow P."/>
            <person name="Valentin K."/>
            <person name="Van de Peer Y."/>
            <person name="Wheeler G."/>
            <person name="Dacks J.B."/>
            <person name="Delwiche C.F."/>
            <person name="Dyhrman S.T."/>
            <person name="Glockner G."/>
            <person name="John U."/>
            <person name="Richards T."/>
            <person name="Worden A.Z."/>
            <person name="Zhang X."/>
            <person name="Grigoriev I.V."/>
            <person name="Allen A.E."/>
            <person name="Bidle K."/>
            <person name="Borodovsky M."/>
            <person name="Bowler C."/>
            <person name="Brownlee C."/>
            <person name="Cock J.M."/>
            <person name="Elias M."/>
            <person name="Gladyshev V.N."/>
            <person name="Groth M."/>
            <person name="Guda C."/>
            <person name="Hadaegh A."/>
            <person name="Iglesias-Rodriguez M.D."/>
            <person name="Jenkins J."/>
            <person name="Jones B.M."/>
            <person name="Lawson T."/>
            <person name="Leese F."/>
            <person name="Lindquist E."/>
            <person name="Lobanov A."/>
            <person name="Lomsadze A."/>
            <person name="Malik S.B."/>
            <person name="Marsh M.E."/>
            <person name="Mackinder L."/>
            <person name="Mock T."/>
            <person name="Mueller-Roeber B."/>
            <person name="Pagarete A."/>
            <person name="Parker M."/>
            <person name="Probert I."/>
            <person name="Quesneville H."/>
            <person name="Raines C."/>
            <person name="Rensing S.A."/>
            <person name="Riano-Pachon D.M."/>
            <person name="Richier S."/>
            <person name="Rokitta S."/>
            <person name="Shiraiwa Y."/>
            <person name="Soanes D.M."/>
            <person name="van der Giezen M."/>
            <person name="Wahlund T.M."/>
            <person name="Williams B."/>
            <person name="Wilson W."/>
            <person name="Wolfe G."/>
            <person name="Wurch L.L."/>
        </authorList>
    </citation>
    <scope>NUCLEOTIDE SEQUENCE</scope>
</reference>
<name>A0A0D3I574_EMIH1</name>
<reference evidence="1" key="2">
    <citation type="submission" date="2024-10" db="UniProtKB">
        <authorList>
            <consortium name="EnsemblProtists"/>
        </authorList>
    </citation>
    <scope>IDENTIFICATION</scope>
</reference>
<dbReference type="GeneID" id="17252587"/>
<evidence type="ECO:0000313" key="1">
    <source>
        <dbReference type="EnsemblProtists" id="EOD06409"/>
    </source>
</evidence>
<evidence type="ECO:0000313" key="2">
    <source>
        <dbReference type="Proteomes" id="UP000013827"/>
    </source>
</evidence>